<dbReference type="GO" id="GO:0003676">
    <property type="term" value="F:nucleic acid binding"/>
    <property type="evidence" value="ECO:0007669"/>
    <property type="project" value="InterPro"/>
</dbReference>
<dbReference type="GeneID" id="37624310"/>
<dbReference type="PANTHER" id="PTHR47559:SF1">
    <property type="entry name" value="OS03G0844900 PROTEIN"/>
    <property type="match status" value="1"/>
</dbReference>
<keyword evidence="2" id="KW-0687">Ribonucleoprotein</keyword>
<dbReference type="Gene3D" id="2.40.50.140">
    <property type="entry name" value="Nucleic acid-binding proteins"/>
    <property type="match status" value="2"/>
</dbReference>
<reference evidence="2" key="1">
    <citation type="submission" date="2018-05" db="EMBL/GenBank/DDBJ databases">
        <title>Organellar genomes of Gracilariaceae.</title>
        <authorList>
            <person name="Iha C."/>
            <person name="Oliveira M.C."/>
        </authorList>
    </citation>
    <scope>NUCLEOTIDE SEQUENCE</scope>
</reference>
<dbReference type="InterPro" id="IPR003029">
    <property type="entry name" value="S1_domain"/>
</dbReference>
<feature type="domain" description="S1 motif" evidence="1">
    <location>
        <begin position="194"/>
        <end position="262"/>
    </location>
</feature>
<name>A0A345UAZ4_9FLOR</name>
<dbReference type="Pfam" id="PF00575">
    <property type="entry name" value="S1"/>
    <property type="match status" value="2"/>
</dbReference>
<organism evidence="2">
    <name type="scientific">Melanthalia intermedia</name>
    <dbReference type="NCBI Taxonomy" id="172989"/>
    <lineage>
        <taxon>Eukaryota</taxon>
        <taxon>Rhodophyta</taxon>
        <taxon>Florideophyceae</taxon>
        <taxon>Rhodymeniophycidae</taxon>
        <taxon>Gracilariales</taxon>
        <taxon>Gracilariaceae</taxon>
        <taxon>Melanthalia</taxon>
    </lineage>
</organism>
<dbReference type="EMBL" id="MH396016">
    <property type="protein sequence ID" value="AXI97630.1"/>
    <property type="molecule type" value="Genomic_DNA"/>
</dbReference>
<dbReference type="InterPro" id="IPR012340">
    <property type="entry name" value="NA-bd_OB-fold"/>
</dbReference>
<dbReference type="AlphaFoldDB" id="A0A345UAZ4"/>
<keyword evidence="2" id="KW-0689">Ribosomal protein</keyword>
<evidence type="ECO:0000313" key="2">
    <source>
        <dbReference type="EMBL" id="AXI97630.1"/>
    </source>
</evidence>
<geneLocation type="chloroplast" evidence="2"/>
<keyword evidence="2" id="KW-0150">Chloroplast</keyword>
<evidence type="ECO:0000259" key="1">
    <source>
        <dbReference type="PROSITE" id="PS50126"/>
    </source>
</evidence>
<sequence>MIQSELSQKDFGSILSKYSYYIHPGDIVAGTVFNRECEGFLVDIGVNIVGYLPLDEISLDSNYISIQLELDFLLNYTRDFFILAFDKKRHQLLLSIKRLDYIRAWKRVKQIQTEDILFTLMPIKLNKGGVVVFLESLQSFIPRSHLSLLCNYDSKLLQKEIQCKLMFVDENNNKLILSHKLALLSAYADVLKIGAIIDGHIVQVKQYGIFISIHGILALLHISEIGYTHIDNIYSLFKVGKKIKVKVIHVDMKQGRLSVSRRELN</sequence>
<dbReference type="RefSeq" id="YP_009511753.1">
    <property type="nucleotide sequence ID" value="NC_039145.1"/>
</dbReference>
<gene>
    <name evidence="2" type="primary">rps1</name>
</gene>
<dbReference type="PROSITE" id="PS50126">
    <property type="entry name" value="S1"/>
    <property type="match status" value="2"/>
</dbReference>
<proteinExistence type="predicted"/>
<dbReference type="GO" id="GO:0005840">
    <property type="term" value="C:ribosome"/>
    <property type="evidence" value="ECO:0007669"/>
    <property type="project" value="UniProtKB-KW"/>
</dbReference>
<protein>
    <submittedName>
        <fullName evidence="2">Ribosomal protein S1</fullName>
    </submittedName>
</protein>
<dbReference type="InterPro" id="IPR052757">
    <property type="entry name" value="Ribosomal_protein_S1"/>
</dbReference>
<feature type="domain" description="S1 motif" evidence="1">
    <location>
        <begin position="25"/>
        <end position="97"/>
    </location>
</feature>
<dbReference type="SUPFAM" id="SSF50249">
    <property type="entry name" value="Nucleic acid-binding proteins"/>
    <property type="match status" value="3"/>
</dbReference>
<accession>A0A345UAZ4</accession>
<keyword evidence="2" id="KW-0934">Plastid</keyword>
<dbReference type="PANTHER" id="PTHR47559">
    <property type="entry name" value="OS03G0844900 PROTEIN"/>
    <property type="match status" value="1"/>
</dbReference>
<dbReference type="SMART" id="SM00316">
    <property type="entry name" value="S1"/>
    <property type="match status" value="3"/>
</dbReference>